<evidence type="ECO:0000256" key="1">
    <source>
        <dbReference type="ARBA" id="ARBA00008683"/>
    </source>
</evidence>
<dbReference type="PATRIC" id="fig|1317121.7.peg.1346"/>
<evidence type="ECO:0000259" key="5">
    <source>
        <dbReference type="Pfam" id="PF01343"/>
    </source>
</evidence>
<dbReference type="Gene3D" id="3.90.226.10">
    <property type="entry name" value="2-enoyl-CoA Hydratase, Chain A, domain 1"/>
    <property type="match status" value="1"/>
</dbReference>
<evidence type="ECO:0000256" key="2">
    <source>
        <dbReference type="ARBA" id="ARBA00022670"/>
    </source>
</evidence>
<feature type="domain" description="Peptidase S49" evidence="5">
    <location>
        <begin position="79"/>
        <end position="217"/>
    </location>
</feature>
<evidence type="ECO:0000313" key="7">
    <source>
        <dbReference type="Proteomes" id="UP000036938"/>
    </source>
</evidence>
<gene>
    <name evidence="6" type="ORF">ATO11_04855</name>
</gene>
<evidence type="ECO:0000256" key="3">
    <source>
        <dbReference type="ARBA" id="ARBA00022801"/>
    </source>
</evidence>
<dbReference type="Pfam" id="PF01343">
    <property type="entry name" value="Peptidase_S49"/>
    <property type="match status" value="1"/>
</dbReference>
<accession>A0A0L1JSG0</accession>
<dbReference type="InterPro" id="IPR029045">
    <property type="entry name" value="ClpP/crotonase-like_dom_sf"/>
</dbReference>
<dbReference type="PANTHER" id="PTHR42987:SF8">
    <property type="entry name" value="PROTEINASE"/>
    <property type="match status" value="1"/>
</dbReference>
<dbReference type="STRING" id="1317121.ATO11_04855"/>
<dbReference type="EMBL" id="AQQZ01000002">
    <property type="protein sequence ID" value="KNG94724.1"/>
    <property type="molecule type" value="Genomic_DNA"/>
</dbReference>
<dbReference type="InterPro" id="IPR002142">
    <property type="entry name" value="Peptidase_S49"/>
</dbReference>
<keyword evidence="4" id="KW-0720">Serine protease</keyword>
<evidence type="ECO:0000313" key="6">
    <source>
        <dbReference type="EMBL" id="KNG94724.1"/>
    </source>
</evidence>
<dbReference type="GO" id="GO:0008236">
    <property type="term" value="F:serine-type peptidase activity"/>
    <property type="evidence" value="ECO:0007669"/>
    <property type="project" value="UniProtKB-KW"/>
</dbReference>
<dbReference type="GO" id="GO:0006508">
    <property type="term" value="P:proteolysis"/>
    <property type="evidence" value="ECO:0007669"/>
    <property type="project" value="UniProtKB-KW"/>
</dbReference>
<keyword evidence="2" id="KW-0645">Protease</keyword>
<keyword evidence="7" id="KW-1185">Reference proteome</keyword>
<protein>
    <submittedName>
        <fullName evidence="6">Multidrug transporter</fullName>
    </submittedName>
</protein>
<name>A0A0L1JSG0_9RHOB</name>
<evidence type="ECO:0000256" key="4">
    <source>
        <dbReference type="ARBA" id="ARBA00022825"/>
    </source>
</evidence>
<dbReference type="CDD" id="cd07023">
    <property type="entry name" value="S49_Sppa_N_C"/>
    <property type="match status" value="1"/>
</dbReference>
<keyword evidence="3" id="KW-0378">Hydrolase</keyword>
<dbReference type="Gene3D" id="6.20.330.10">
    <property type="match status" value="1"/>
</dbReference>
<dbReference type="PANTHER" id="PTHR42987">
    <property type="entry name" value="PEPTIDASE S49"/>
    <property type="match status" value="1"/>
</dbReference>
<dbReference type="SUPFAM" id="SSF52096">
    <property type="entry name" value="ClpP/crotonase"/>
    <property type="match status" value="1"/>
</dbReference>
<dbReference type="AlphaFoldDB" id="A0A0L1JSG0"/>
<dbReference type="OrthoDB" id="9764363at2"/>
<dbReference type="RefSeq" id="WP_050529708.1">
    <property type="nucleotide sequence ID" value="NZ_AQQZ01000002.1"/>
</dbReference>
<organism evidence="6 7">
    <name type="scientific">Pseudaestuariivita atlantica</name>
    <dbReference type="NCBI Taxonomy" id="1317121"/>
    <lineage>
        <taxon>Bacteria</taxon>
        <taxon>Pseudomonadati</taxon>
        <taxon>Pseudomonadota</taxon>
        <taxon>Alphaproteobacteria</taxon>
        <taxon>Rhodobacterales</taxon>
        <taxon>Paracoccaceae</taxon>
        <taxon>Pseudaestuariivita</taxon>
    </lineage>
</organism>
<dbReference type="InterPro" id="IPR047272">
    <property type="entry name" value="S49_SppA_C"/>
</dbReference>
<dbReference type="Proteomes" id="UP000036938">
    <property type="component" value="Unassembled WGS sequence"/>
</dbReference>
<comment type="caution">
    <text evidence="6">The sequence shown here is derived from an EMBL/GenBank/DDBJ whole genome shotgun (WGS) entry which is preliminary data.</text>
</comment>
<reference evidence="6 7" key="1">
    <citation type="journal article" date="2015" name="Int. J. Syst. Evol. Microbiol.">
        <title>Aestuariivita atlantica sp. nov., isolated from deep sea sediment of the Atlantic Ocean.</title>
        <authorList>
            <person name="Li G."/>
            <person name="Lai Q."/>
            <person name="Du Y."/>
            <person name="Liu X."/>
            <person name="Sun F."/>
            <person name="Shao Z."/>
        </authorList>
    </citation>
    <scope>NUCLEOTIDE SEQUENCE [LARGE SCALE GENOMIC DNA]</scope>
    <source>
        <strain evidence="6 7">22II-S11-z3</strain>
    </source>
</reference>
<proteinExistence type="inferred from homology"/>
<sequence length="265" mass="28647">MKRFIPFVKSPPVVSIVRLQGTIAAGSRGALSERAVAASLDKAFKRGKPKAVALEINSPGGSPVQSSLIASRIRQLADKHEVPVIAFVEDVAASGGYWLACAADEIFGDAGSIVGSIGVISASFGAHDFIERHGIERRVYTSGRSKSQLDPFKPENPDDVARLKGLMEQLHTTFIDHVKSRRGDRLADDPRLFTGEFWTGATALELGLIDGIGHVETEMRARFGDDVTFRLYGQRRGLLARFGASLVADVSHAIDERAAYARFGL</sequence>
<comment type="similarity">
    <text evidence="1">Belongs to the peptidase S49 family.</text>
</comment>